<reference evidence="3 4" key="1">
    <citation type="submission" date="2021-02" db="EMBL/GenBank/DDBJ databases">
        <title>De Novo genome assembly of isolated myxobacteria.</title>
        <authorList>
            <person name="Stevens D.C."/>
        </authorList>
    </citation>
    <scope>NUCLEOTIDE SEQUENCE [LARGE SCALE GENOMIC DNA]</scope>
    <source>
        <strain evidence="3 4">ATCC 29039</strain>
    </source>
</reference>
<dbReference type="Gene3D" id="3.30.750.90">
    <property type="match status" value="1"/>
</dbReference>
<sequence length="1036" mass="117365">MFHDSLEAGERSARQADADGTHTTVEAQAEALFEQVRRELQSRRVTPLSTYRMQLHKGFTFQQAKALVPYLARLGVSDFYASPYLKATPGSTHGYDCVDHQRLNPEVGTPEDHAALCDALREHGLGQVLDVVPNHMGIERDNRLWLDVLENGPSSIYAKFFDVDWRPVKDELADKVLLPILGDQYGIVLERGELKLSYASGAFHLHYYDHRLPVAPRQYASILRHGLERLEKQLGAESPHLVELLSILTALDHLPPRTEVEPSKVIERHREKEVIKRRLATVVADSPELAAYVEENVRVFNGTPGNVRSFDMLDALLQQCSYRLAHWRVAGEEINYRRFFDINGLAAIRVEDPDVFQEAHQLIFDWLREDRVTGIRIDHPDGLFDPTAYFLDLQERFFVERARARFSAGKKDGGADSRWAEVESLLRAKWRREVMDTPDSPLRKALFVAVEKIQGGRERIPDAWAVHGTTGYRFANAVSGLFVHPAAEAHLTETYERFAGGTQDFAELVYQKKLLIMRVSMASEINVLAHELNRISEMNRRTRDFTLNSLRRALVEFIALFPVYRTYVDGWRAELDVRDVQYIEWTLQRAKERNTNTNASIFDFLRDILLGRYPDHVGDDEKAVMLRFAMKLQQVTGPVMAKGLEDTVFYIYNRLVSLNEVGGEPEHFGMRATTFHLRNQERAERWPASMLTSSTHDTKRSEDVRARINVLTELPEVWRDKVRAWADLTQPFVSHLPSGPAPSSNDVYLFFQTVVGAWPMGEHVSQAELQEFHRRVREYMAKAIKEAKVRTSWTNPDGAYDDAMARFVDACFDPAKSQAFLDDVKAFKRRIERAGQHNALGQLLLKLASPGVADTYQGCELWDLSLVDPDNRRPVDYALRERLLTELDSAAAKDRPALCARLGQDLDDGQVKLFLLAESLRLRQKYADLFRMGGYEALELSGPRSPAAVGFARTHGDSVLIACAPRYTLEALESGGLSQAYDGTFLNLPEAYAGMMFRNVFTGRTVRPQQGPGGVGLALGPLLAEFPVVLLERSTG</sequence>
<dbReference type="SUPFAM" id="SSF51445">
    <property type="entry name" value="(Trans)glycosidases"/>
    <property type="match status" value="1"/>
</dbReference>
<accession>A0ABS3DCL8</accession>
<feature type="domain" description="Glycosyl hydrolase family 13 catalytic" evidence="2">
    <location>
        <begin position="47"/>
        <end position="593"/>
    </location>
</feature>
<name>A0ABS3DCL8_9BACT</name>
<evidence type="ECO:0000313" key="3">
    <source>
        <dbReference type="EMBL" id="MBN8228672.1"/>
    </source>
</evidence>
<keyword evidence="4" id="KW-1185">Reference proteome</keyword>
<evidence type="ECO:0000256" key="1">
    <source>
        <dbReference type="SAM" id="MobiDB-lite"/>
    </source>
</evidence>
<evidence type="ECO:0000313" key="4">
    <source>
        <dbReference type="Proteomes" id="UP000664052"/>
    </source>
</evidence>
<dbReference type="Gene3D" id="3.30.1590.10">
    <property type="entry name" value="Maltooligosyl trehalose synthase, domain 2"/>
    <property type="match status" value="1"/>
</dbReference>
<dbReference type="Pfam" id="PF00128">
    <property type="entry name" value="Alpha-amylase"/>
    <property type="match status" value="1"/>
</dbReference>
<dbReference type="PANTHER" id="PTHR10357">
    <property type="entry name" value="ALPHA-AMYLASE FAMILY MEMBER"/>
    <property type="match status" value="1"/>
</dbReference>
<dbReference type="Gene3D" id="3.20.20.80">
    <property type="entry name" value="Glycosidases"/>
    <property type="match status" value="3"/>
</dbReference>
<dbReference type="EMBL" id="JAFIMU010000007">
    <property type="protein sequence ID" value="MBN8228672.1"/>
    <property type="molecule type" value="Genomic_DNA"/>
</dbReference>
<dbReference type="NCBIfam" id="TIGR02401">
    <property type="entry name" value="trehalose_TreY"/>
    <property type="match status" value="1"/>
</dbReference>
<dbReference type="RefSeq" id="WP_207051474.1">
    <property type="nucleotide sequence ID" value="NZ_JAFIMU010000007.1"/>
</dbReference>
<dbReference type="CDD" id="cd11336">
    <property type="entry name" value="AmyAc_MTSase"/>
    <property type="match status" value="1"/>
</dbReference>
<comment type="caution">
    <text evidence="3">The sequence shown here is derived from an EMBL/GenBank/DDBJ whole genome shotgun (WGS) entry which is preliminary data.</text>
</comment>
<dbReference type="Proteomes" id="UP000664052">
    <property type="component" value="Unassembled WGS sequence"/>
</dbReference>
<organism evidence="3 4">
    <name type="scientific">Corallococcus macrosporus</name>
    <dbReference type="NCBI Taxonomy" id="35"/>
    <lineage>
        <taxon>Bacteria</taxon>
        <taxon>Pseudomonadati</taxon>
        <taxon>Myxococcota</taxon>
        <taxon>Myxococcia</taxon>
        <taxon>Myxococcales</taxon>
        <taxon>Cystobacterineae</taxon>
        <taxon>Myxococcaceae</taxon>
        <taxon>Corallococcus</taxon>
    </lineage>
</organism>
<dbReference type="PANTHER" id="PTHR10357:SF216">
    <property type="entry name" value="MALTOOLIGOSYL TREHALOSE SYNTHASE-RELATED"/>
    <property type="match status" value="1"/>
</dbReference>
<feature type="region of interest" description="Disordered" evidence="1">
    <location>
        <begin position="1"/>
        <end position="22"/>
    </location>
</feature>
<gene>
    <name evidence="3" type="primary">treY</name>
    <name evidence="3" type="ORF">JYK02_14255</name>
</gene>
<dbReference type="SMART" id="SM00642">
    <property type="entry name" value="Aamy"/>
    <property type="match status" value="1"/>
</dbReference>
<feature type="compositionally biased region" description="Basic and acidic residues" evidence="1">
    <location>
        <begin position="1"/>
        <end position="20"/>
    </location>
</feature>
<dbReference type="InterPro" id="IPR006047">
    <property type="entry name" value="GH13_cat_dom"/>
</dbReference>
<dbReference type="InterPro" id="IPR017853">
    <property type="entry name" value="GH"/>
</dbReference>
<protein>
    <submittedName>
        <fullName evidence="3">Malto-oligosyltrehalose synthase</fullName>
    </submittedName>
</protein>
<dbReference type="InterPro" id="IPR012767">
    <property type="entry name" value="Trehalose_TreY"/>
</dbReference>
<evidence type="ECO:0000259" key="2">
    <source>
        <dbReference type="SMART" id="SM00642"/>
    </source>
</evidence>
<proteinExistence type="predicted"/>